<comment type="caution">
    <text evidence="2">The sequence shown here is derived from an EMBL/GenBank/DDBJ whole genome shotgun (WGS) entry which is preliminary data.</text>
</comment>
<gene>
    <name evidence="2" type="ORF">GCM10010191_03330</name>
</gene>
<proteinExistence type="predicted"/>
<reference evidence="2 3" key="1">
    <citation type="journal article" date="2019" name="Int. J. Syst. Evol. Microbiol.">
        <title>The Global Catalogue of Microorganisms (GCM) 10K type strain sequencing project: providing services to taxonomists for standard genome sequencing and annotation.</title>
        <authorList>
            <consortium name="The Broad Institute Genomics Platform"/>
            <consortium name="The Broad Institute Genome Sequencing Center for Infectious Disease"/>
            <person name="Wu L."/>
            <person name="Ma J."/>
        </authorList>
    </citation>
    <scope>NUCLEOTIDE SEQUENCE [LARGE SCALE GENOMIC DNA]</scope>
    <source>
        <strain evidence="2 3">JCM 3325</strain>
    </source>
</reference>
<sequence length="143" mass="15531">MKKRILGYGVGGALMATGLWGLVRESDFDLVGWAVWFGGAALVHDAVLVPCVLLVGAATTRLPRSYRWHVQGTLMVGGMVTLVALPFVLGQGRRADNPSILPLSYGRNLLIVLAAVFVLAVCTALRHRYGIRKSRRRCSDGDR</sequence>
<keyword evidence="3" id="KW-1185">Reference proteome</keyword>
<evidence type="ECO:0000313" key="3">
    <source>
        <dbReference type="Proteomes" id="UP001501231"/>
    </source>
</evidence>
<dbReference type="EMBL" id="BAAARW010000001">
    <property type="protein sequence ID" value="GAA2399599.1"/>
    <property type="molecule type" value="Genomic_DNA"/>
</dbReference>
<keyword evidence="1" id="KW-0812">Transmembrane</keyword>
<feature type="transmembrane region" description="Helical" evidence="1">
    <location>
        <begin position="109"/>
        <end position="127"/>
    </location>
</feature>
<feature type="transmembrane region" description="Helical" evidence="1">
    <location>
        <begin position="68"/>
        <end position="89"/>
    </location>
</feature>
<organism evidence="2 3">
    <name type="scientific">Actinomadura vinacea</name>
    <dbReference type="NCBI Taxonomy" id="115336"/>
    <lineage>
        <taxon>Bacteria</taxon>
        <taxon>Bacillati</taxon>
        <taxon>Actinomycetota</taxon>
        <taxon>Actinomycetes</taxon>
        <taxon>Streptosporangiales</taxon>
        <taxon>Thermomonosporaceae</taxon>
        <taxon>Actinomadura</taxon>
    </lineage>
</organism>
<keyword evidence="1" id="KW-1133">Transmembrane helix</keyword>
<feature type="transmembrane region" description="Helical" evidence="1">
    <location>
        <begin position="35"/>
        <end position="56"/>
    </location>
</feature>
<evidence type="ECO:0008006" key="4">
    <source>
        <dbReference type="Google" id="ProtNLM"/>
    </source>
</evidence>
<dbReference type="Proteomes" id="UP001501231">
    <property type="component" value="Unassembled WGS sequence"/>
</dbReference>
<accession>A0ABN3IAV7</accession>
<feature type="transmembrane region" description="Helical" evidence="1">
    <location>
        <begin position="5"/>
        <end position="23"/>
    </location>
</feature>
<dbReference type="RefSeq" id="WP_344586474.1">
    <property type="nucleotide sequence ID" value="NZ_BAAARW010000001.1"/>
</dbReference>
<protein>
    <recommendedName>
        <fullName evidence="4">Lipoprotein</fullName>
    </recommendedName>
</protein>
<evidence type="ECO:0000313" key="2">
    <source>
        <dbReference type="EMBL" id="GAA2399599.1"/>
    </source>
</evidence>
<name>A0ABN3IAV7_9ACTN</name>
<evidence type="ECO:0000256" key="1">
    <source>
        <dbReference type="SAM" id="Phobius"/>
    </source>
</evidence>
<keyword evidence="1" id="KW-0472">Membrane</keyword>